<evidence type="ECO:0000313" key="5">
    <source>
        <dbReference type="Proteomes" id="UP000232188"/>
    </source>
</evidence>
<dbReference type="Proteomes" id="UP000232188">
    <property type="component" value="Unassembled WGS sequence"/>
</dbReference>
<evidence type="ECO:0000256" key="1">
    <source>
        <dbReference type="SAM" id="Phobius"/>
    </source>
</evidence>
<evidence type="ECO:0000313" key="3">
    <source>
        <dbReference type="EMBL" id="PJZ61823.1"/>
    </source>
</evidence>
<dbReference type="EMBL" id="NPDV01000007">
    <property type="protein sequence ID" value="PJZ53380.1"/>
    <property type="molecule type" value="Genomic_DNA"/>
</dbReference>
<evidence type="ECO:0000313" key="4">
    <source>
        <dbReference type="Proteomes" id="UP000232149"/>
    </source>
</evidence>
<dbReference type="EMBL" id="NPDU01000025">
    <property type="protein sequence ID" value="PJZ61823.1"/>
    <property type="molecule type" value="Genomic_DNA"/>
</dbReference>
<keyword evidence="4" id="KW-1185">Reference proteome</keyword>
<reference evidence="4 5" key="1">
    <citation type="submission" date="2017-07" db="EMBL/GenBank/DDBJ databases">
        <title>Leptospira spp. isolated from tropical soils.</title>
        <authorList>
            <person name="Thibeaux R."/>
            <person name="Iraola G."/>
            <person name="Ferres I."/>
            <person name="Bierque E."/>
            <person name="Girault D."/>
            <person name="Soupe-Gilbert M.-E."/>
            <person name="Picardeau M."/>
            <person name="Goarant C."/>
        </authorList>
    </citation>
    <scope>NUCLEOTIDE SEQUENCE [LARGE SCALE GENOMIC DNA]</scope>
    <source>
        <strain evidence="2 5">FH2-B-C1</strain>
        <strain evidence="3 4">FH2-B-D1</strain>
    </source>
</reference>
<sequence length="383" mass="45488">MKLNFRRLKKVPVLVFDKERSSDLAAALLEKIEYEILPSRREEVYVNWRVLVVFIGLSLQFILKNIILNFKSLKSPKLLVRGLFLQYFKSVIFLIDPKVVLTYIDNSFFFQLCSKELPKIHFWAIQNGFRCELDVTRWLPNYPKHEKIFLQRFYCFGEFEKHLYARNLHDVKEFRAVGSIFLGQFLEQARSERIKEIYDICLISNYVHELGDKDTRSMARANIKLAGYLSKYQKENRLKTIVALRGNDSLEKDFYIKYFGDSVQFTDRRQNKFSTYYAILQSRLSLTFFSTVGFEALGMKQKIVFLNYSRVPQFSPSMIGPWFSSEEKYEIFKKVVTENLNMSKSEFNKITYDFQKYTMNVPLDSYTHRLIRKDIECVLNTIT</sequence>
<protein>
    <recommendedName>
        <fullName evidence="6">Glycosyltransferase family 1 protein</fullName>
    </recommendedName>
</protein>
<feature type="transmembrane region" description="Helical" evidence="1">
    <location>
        <begin position="46"/>
        <end position="63"/>
    </location>
</feature>
<name>A0A2M9YPG0_9LEPT</name>
<accession>A0A2M9YPG0</accession>
<keyword evidence="1" id="KW-0472">Membrane</keyword>
<evidence type="ECO:0008006" key="6">
    <source>
        <dbReference type="Google" id="ProtNLM"/>
    </source>
</evidence>
<gene>
    <name evidence="3" type="ORF">CH376_11285</name>
    <name evidence="2" type="ORF">CH380_09275</name>
</gene>
<dbReference type="RefSeq" id="WP_100785472.1">
    <property type="nucleotide sequence ID" value="NZ_NPDU01000025.1"/>
</dbReference>
<dbReference type="AlphaFoldDB" id="A0A2M9YPG0"/>
<comment type="caution">
    <text evidence="2">The sequence shown here is derived from an EMBL/GenBank/DDBJ whole genome shotgun (WGS) entry which is preliminary data.</text>
</comment>
<dbReference type="Proteomes" id="UP000232149">
    <property type="component" value="Unassembled WGS sequence"/>
</dbReference>
<keyword evidence="1" id="KW-0812">Transmembrane</keyword>
<keyword evidence="1" id="KW-1133">Transmembrane helix</keyword>
<evidence type="ECO:0000313" key="2">
    <source>
        <dbReference type="EMBL" id="PJZ53380.1"/>
    </source>
</evidence>
<organism evidence="2 5">
    <name type="scientific">Leptospira adleri</name>
    <dbReference type="NCBI Taxonomy" id="2023186"/>
    <lineage>
        <taxon>Bacteria</taxon>
        <taxon>Pseudomonadati</taxon>
        <taxon>Spirochaetota</taxon>
        <taxon>Spirochaetia</taxon>
        <taxon>Leptospirales</taxon>
        <taxon>Leptospiraceae</taxon>
        <taxon>Leptospira</taxon>
    </lineage>
</organism>
<proteinExistence type="predicted"/>